<feature type="domain" description="PSI" evidence="3">
    <location>
        <begin position="442"/>
        <end position="486"/>
    </location>
</feature>
<feature type="domain" description="PSI" evidence="3">
    <location>
        <begin position="385"/>
        <end position="437"/>
    </location>
</feature>
<evidence type="ECO:0000313" key="5">
    <source>
        <dbReference type="Proteomes" id="UP000076078"/>
    </source>
</evidence>
<dbReference type="AlphaFoldDB" id="A0A151Z6L0"/>
<dbReference type="SMART" id="SM00423">
    <property type="entry name" value="PSI"/>
    <property type="match status" value="9"/>
</dbReference>
<dbReference type="InterPro" id="IPR016201">
    <property type="entry name" value="PSI"/>
</dbReference>
<dbReference type="OrthoDB" id="20755at2759"/>
<gene>
    <name evidence="4" type="ORF">DLAC_09530</name>
</gene>
<dbReference type="EMBL" id="LODT01000039">
    <property type="protein sequence ID" value="KYQ89575.1"/>
    <property type="molecule type" value="Genomic_DNA"/>
</dbReference>
<dbReference type="Proteomes" id="UP000076078">
    <property type="component" value="Unassembled WGS sequence"/>
</dbReference>
<evidence type="ECO:0000256" key="2">
    <source>
        <dbReference type="SAM" id="Coils"/>
    </source>
</evidence>
<feature type="domain" description="PSI" evidence="3">
    <location>
        <begin position="556"/>
        <end position="597"/>
    </location>
</feature>
<dbReference type="InParanoid" id="A0A151Z6L0"/>
<evidence type="ECO:0000256" key="1">
    <source>
        <dbReference type="ARBA" id="ARBA00023180"/>
    </source>
</evidence>
<feature type="domain" description="PSI" evidence="3">
    <location>
        <begin position="672"/>
        <end position="712"/>
    </location>
</feature>
<dbReference type="STRING" id="361077.A0A151Z6L0"/>
<feature type="coiled-coil region" evidence="2">
    <location>
        <begin position="77"/>
        <end position="104"/>
    </location>
</feature>
<dbReference type="OMA" id="CGWCTSS"/>
<feature type="domain" description="PSI" evidence="3">
    <location>
        <begin position="499"/>
        <end position="551"/>
    </location>
</feature>
<accession>A0A151Z6L0</accession>
<comment type="caution">
    <text evidence="4">The sequence shown here is derived from an EMBL/GenBank/DDBJ whole genome shotgun (WGS) entry which is preliminary data.</text>
</comment>
<keyword evidence="2" id="KW-0175">Coiled coil</keyword>
<organism evidence="4 5">
    <name type="scientific">Tieghemostelium lacteum</name>
    <name type="common">Slime mold</name>
    <name type="synonym">Dictyostelium lacteum</name>
    <dbReference type="NCBI Taxonomy" id="361077"/>
    <lineage>
        <taxon>Eukaryota</taxon>
        <taxon>Amoebozoa</taxon>
        <taxon>Evosea</taxon>
        <taxon>Eumycetozoa</taxon>
        <taxon>Dictyostelia</taxon>
        <taxon>Dictyosteliales</taxon>
        <taxon>Raperosteliaceae</taxon>
        <taxon>Tieghemostelium</taxon>
    </lineage>
</organism>
<protein>
    <submittedName>
        <fullName evidence="4">Putative mediator complex subunit 9</fullName>
    </submittedName>
</protein>
<keyword evidence="1" id="KW-0325">Glycoprotein</keyword>
<keyword evidence="5" id="KW-1185">Reference proteome</keyword>
<sequence>MNSPTTSLPVNNAVTEQPSPNIDDILQEFQLFQMAVDIISRFKDEELDLSRAQSAYNDKTIKCFKILNSLPGINRSLDEQEQLLQSYKDILEKKSQLIEKLKKLELFSKYTNITGIIYQTTAISNNNNILLKEEDGDINLFLEETEYFETFFGDVDCFAISDCDVCTSIENCNYCTNTTFGDVGCIFASNTSMCNGCMWSDPHTCPSNGESSCDTYKSCRECSSGSPQCGWCTSTETCMSVTSNGYLCSDIECAGCVISSPLSCPTEQYKCADFTSPRNCTSNPQCGWCTSSKTCMDTTSNGYLCDSSQNCVGCLRTDPLDVPSLENSCSDFHSPRDCSSQPQCGWCTSSDTCVDVTSDGYICSPETCQGCIITDPLSAPFEYTFCANQTNCRECSTNPQCGWCTSSQTCMDTTSDGYLCEPNQCQGCLRTDPSSCPTGINTCQDFKTPRECSSNPQCAFCTSSNTCVDVTSDGYICAPETCLGCLVGDPQIAPILETFCSNQTSCRECSSNPRCGWCTSSQTCMDTTSNGYLCEPNQCQGCLRTDPLQCPAAVSSCQQYKYPRECSSQPLCGWCTSSNSCTDVTSNGYICAPEQCFGCLVTDPLQAPFGDTFCANQTSCRECSSNPRCGWCTSTNSCLDVTGNGYICDTNLDVCSGCLRTSPQQCPFSTKECVDFTECRTCSRQPNCGWCTSTGKCLETTSNGYLCQDTCSGCLRTEMKTCEQKCKPETIFAEKEDEDNDIVPITILK</sequence>
<evidence type="ECO:0000313" key="4">
    <source>
        <dbReference type="EMBL" id="KYQ89575.1"/>
    </source>
</evidence>
<name>A0A151Z6L0_TIELA</name>
<reference evidence="4 5" key="1">
    <citation type="submission" date="2015-12" db="EMBL/GenBank/DDBJ databases">
        <title>Dictyostelia acquired genes for synthesis and detection of signals that induce cell-type specialization by lateral gene transfer from prokaryotes.</title>
        <authorList>
            <person name="Gloeckner G."/>
            <person name="Schaap P."/>
        </authorList>
    </citation>
    <scope>NUCLEOTIDE SEQUENCE [LARGE SCALE GENOMIC DNA]</scope>
    <source>
        <strain evidence="4 5">TK</strain>
    </source>
</reference>
<feature type="domain" description="PSI" evidence="3">
    <location>
        <begin position="270"/>
        <end position="315"/>
    </location>
</feature>
<feature type="domain" description="PSI" evidence="3">
    <location>
        <begin position="212"/>
        <end position="257"/>
    </location>
</feature>
<feature type="domain" description="PSI" evidence="3">
    <location>
        <begin position="328"/>
        <end position="369"/>
    </location>
</feature>
<feature type="domain" description="PSI" evidence="3">
    <location>
        <begin position="613"/>
        <end position="667"/>
    </location>
</feature>
<evidence type="ECO:0000259" key="3">
    <source>
        <dbReference type="SMART" id="SM00423"/>
    </source>
</evidence>
<proteinExistence type="predicted"/>